<dbReference type="HOGENOM" id="CLU_040416_0_2_1"/>
<dbReference type="AlphaFoldDB" id="G3B958"/>
<dbReference type="NCBIfam" id="TIGR00172">
    <property type="entry name" value="maf"/>
    <property type="match status" value="1"/>
</dbReference>
<dbReference type="PANTHER" id="PTHR43213">
    <property type="entry name" value="BIFUNCTIONAL DTTP/UTP PYROPHOSPHATASE/METHYLTRANSFERASE PROTEIN-RELATED"/>
    <property type="match status" value="1"/>
</dbReference>
<dbReference type="PANTHER" id="PTHR43213:SF5">
    <property type="entry name" value="BIFUNCTIONAL DTTP_UTP PYROPHOSPHATASE_METHYLTRANSFERASE PROTEIN-RELATED"/>
    <property type="match status" value="1"/>
</dbReference>
<dbReference type="PIRSF" id="PIRSF006305">
    <property type="entry name" value="Maf"/>
    <property type="match status" value="1"/>
</dbReference>
<dbReference type="STRING" id="590646.G3B958"/>
<keyword evidence="5" id="KW-1185">Reference proteome</keyword>
<proteinExistence type="inferred from homology"/>
<reference evidence="4 5" key="1">
    <citation type="journal article" date="2011" name="Proc. Natl. Acad. Sci. U.S.A.">
        <title>Comparative genomics of xylose-fermenting fungi for enhanced biofuel production.</title>
        <authorList>
            <person name="Wohlbach D.J."/>
            <person name="Kuo A."/>
            <person name="Sato T.K."/>
            <person name="Potts K.M."/>
            <person name="Salamov A.A."/>
            <person name="LaButti K.M."/>
            <person name="Sun H."/>
            <person name="Clum A."/>
            <person name="Pangilinan J.L."/>
            <person name="Lindquist E.A."/>
            <person name="Lucas S."/>
            <person name="Lapidus A."/>
            <person name="Jin M."/>
            <person name="Gunawan C."/>
            <person name="Balan V."/>
            <person name="Dale B.E."/>
            <person name="Jeffries T.W."/>
            <person name="Zinkel R."/>
            <person name="Barry K.W."/>
            <person name="Grigoriev I.V."/>
            <person name="Gasch A.P."/>
        </authorList>
    </citation>
    <scope>NUCLEOTIDE SEQUENCE [LARGE SCALE GENOMIC DNA]</scope>
    <source>
        <strain evidence="4">ATCC 10573</strain>
        <strain evidence="5">ATCC 10573 / BCRC 21748 / CBS 615 / JCM 9827 / NBRC 10315 / NRRL Y-1498 / VKM Y-70</strain>
    </source>
</reference>
<evidence type="ECO:0000313" key="4">
    <source>
        <dbReference type="EMBL" id="EGV62936.1"/>
    </source>
</evidence>
<dbReference type="InterPro" id="IPR029001">
    <property type="entry name" value="ITPase-like_fam"/>
</dbReference>
<evidence type="ECO:0000256" key="1">
    <source>
        <dbReference type="ARBA" id="ARBA00001968"/>
    </source>
</evidence>
<accession>G3B958</accession>
<dbReference type="EMBL" id="GL996527">
    <property type="protein sequence ID" value="EGV62935.1"/>
    <property type="molecule type" value="Genomic_DNA"/>
</dbReference>
<keyword evidence="2" id="KW-0378">Hydrolase</keyword>
<name>G3B958_CANTC</name>
<dbReference type="EMBL" id="GL996527">
    <property type="protein sequence ID" value="EGV62936.1"/>
    <property type="molecule type" value="Genomic_DNA"/>
</dbReference>
<dbReference type="Gene3D" id="3.90.950.10">
    <property type="match status" value="1"/>
</dbReference>
<dbReference type="KEGG" id="cten:18248087"/>
<dbReference type="GeneID" id="18248087"/>
<organism evidence="5">
    <name type="scientific">Candida tenuis (strain ATCC 10573 / BCRC 21748 / CBS 615 / JCM 9827 / NBRC 10315 / NRRL Y-1498 / VKM Y-70)</name>
    <name type="common">Yeast</name>
    <name type="synonym">Yamadazyma tenuis</name>
    <dbReference type="NCBI Taxonomy" id="590646"/>
    <lineage>
        <taxon>Eukaryota</taxon>
        <taxon>Fungi</taxon>
        <taxon>Dikarya</taxon>
        <taxon>Ascomycota</taxon>
        <taxon>Saccharomycotina</taxon>
        <taxon>Pichiomycetes</taxon>
        <taxon>Debaryomycetaceae</taxon>
        <taxon>Yamadazyma</taxon>
    </lineage>
</organism>
<dbReference type="GO" id="GO:0047429">
    <property type="term" value="F:nucleoside triphosphate diphosphatase activity"/>
    <property type="evidence" value="ECO:0007669"/>
    <property type="project" value="InterPro"/>
</dbReference>
<sequence length="206" mass="22773">MSVLDLSNYSIVLGSSSARRLSILQEVLKITKVTVVKPDFEENLPKSMSPKQYVQQTSHHKLLSILDANTFESPTIVICCDTIVDCNGQILEKPQTKVVQRQMLNSYRLHNAINVISSVHVAIVHGKDIHVAGDEVCTTLNFDSSTPQEVIEAYIESEEGLEVAGGFKFQEAGNVLFSSLKGDYFNVVGLPAKRTFDLVRQLLGHV</sequence>
<gene>
    <name evidence="4" type="ORF">CANTEDRAFT_115932</name>
</gene>
<dbReference type="Pfam" id="PF02545">
    <property type="entry name" value="Maf"/>
    <property type="match status" value="1"/>
</dbReference>
<dbReference type="HAMAP" id="MF_00528">
    <property type="entry name" value="Maf"/>
    <property type="match status" value="1"/>
</dbReference>
<dbReference type="eggNOG" id="KOG1509">
    <property type="taxonomic scope" value="Eukaryota"/>
</dbReference>
<evidence type="ECO:0000313" key="3">
    <source>
        <dbReference type="EMBL" id="EGV62935.1"/>
    </source>
</evidence>
<dbReference type="SUPFAM" id="SSF52972">
    <property type="entry name" value="ITPase-like"/>
    <property type="match status" value="1"/>
</dbReference>
<protein>
    <submittedName>
        <fullName evidence="3">Maf-like protein</fullName>
    </submittedName>
</protein>
<dbReference type="OrthoDB" id="2684236at2759"/>
<dbReference type="Proteomes" id="UP000000707">
    <property type="component" value="Unassembled WGS sequence"/>
</dbReference>
<evidence type="ECO:0000313" key="5">
    <source>
        <dbReference type="Proteomes" id="UP000000707"/>
    </source>
</evidence>
<dbReference type="CDD" id="cd00555">
    <property type="entry name" value="Maf"/>
    <property type="match status" value="1"/>
</dbReference>
<comment type="cofactor">
    <cofactor evidence="1">
        <name>a divalent metal cation</name>
        <dbReference type="ChEBI" id="CHEBI:60240"/>
    </cofactor>
</comment>
<evidence type="ECO:0000256" key="2">
    <source>
        <dbReference type="ARBA" id="ARBA00022801"/>
    </source>
</evidence>
<dbReference type="InterPro" id="IPR003697">
    <property type="entry name" value="Maf-like"/>
</dbReference>